<dbReference type="OrthoDB" id="5293744at2"/>
<dbReference type="InterPro" id="IPR023401">
    <property type="entry name" value="ODC_N"/>
</dbReference>
<comment type="similarity">
    <text evidence="1">Belongs to the ornithine cyclodeaminase/mu-crystallin family.</text>
</comment>
<dbReference type="PANTHER" id="PTHR13812:SF19">
    <property type="entry name" value="KETIMINE REDUCTASE MU-CRYSTALLIN"/>
    <property type="match status" value="1"/>
</dbReference>
<proteinExistence type="inferred from homology"/>
<dbReference type="PANTHER" id="PTHR13812">
    <property type="entry name" value="KETIMINE REDUCTASE MU-CRYSTALLIN"/>
    <property type="match status" value="1"/>
</dbReference>
<dbReference type="Gene3D" id="3.30.1780.10">
    <property type="entry name" value="ornithine cyclodeaminase, domain 1"/>
    <property type="match status" value="1"/>
</dbReference>
<dbReference type="PIRSF" id="PIRSF001439">
    <property type="entry name" value="CryM"/>
    <property type="match status" value="1"/>
</dbReference>
<gene>
    <name evidence="2" type="ORF">FOZ76_12735</name>
</gene>
<dbReference type="AlphaFoldDB" id="A0A556AMQ3"/>
<dbReference type="GO" id="GO:0016491">
    <property type="term" value="F:oxidoreductase activity"/>
    <property type="evidence" value="ECO:0007669"/>
    <property type="project" value="UniProtKB-ARBA"/>
</dbReference>
<evidence type="ECO:0000313" key="2">
    <source>
        <dbReference type="EMBL" id="TSH94174.1"/>
    </source>
</evidence>
<dbReference type="GO" id="GO:0005737">
    <property type="term" value="C:cytoplasm"/>
    <property type="evidence" value="ECO:0007669"/>
    <property type="project" value="TreeGrafter"/>
</dbReference>
<dbReference type="Pfam" id="PF02423">
    <property type="entry name" value="OCD_Mu_crystall"/>
    <property type="match status" value="1"/>
</dbReference>
<dbReference type="EMBL" id="VLTJ01000025">
    <property type="protein sequence ID" value="TSH94174.1"/>
    <property type="molecule type" value="Genomic_DNA"/>
</dbReference>
<reference evidence="2 3" key="1">
    <citation type="submission" date="2019-07" db="EMBL/GenBank/DDBJ databases">
        <title>Qingshengfaniella alkalisoli gen. nov., sp. nov., isolated from saline soil.</title>
        <authorList>
            <person name="Xu L."/>
            <person name="Huang X.-X."/>
            <person name="Sun J.-Q."/>
        </authorList>
    </citation>
    <scope>NUCLEOTIDE SEQUENCE [LARGE SCALE GENOMIC DNA]</scope>
    <source>
        <strain evidence="2 3">DSM 27279</strain>
    </source>
</reference>
<accession>A0A556AMQ3</accession>
<evidence type="ECO:0000313" key="3">
    <source>
        <dbReference type="Proteomes" id="UP000318405"/>
    </source>
</evidence>
<keyword evidence="3" id="KW-1185">Reference proteome</keyword>
<dbReference type="Gene3D" id="3.40.50.720">
    <property type="entry name" value="NAD(P)-binding Rossmann-like Domain"/>
    <property type="match status" value="1"/>
</dbReference>
<dbReference type="GO" id="GO:0019752">
    <property type="term" value="P:carboxylic acid metabolic process"/>
    <property type="evidence" value="ECO:0007669"/>
    <property type="project" value="UniProtKB-ARBA"/>
</dbReference>
<name>A0A556AMQ3_9BURK</name>
<comment type="caution">
    <text evidence="2">The sequence shown here is derived from an EMBL/GenBank/DDBJ whole genome shotgun (WGS) entry which is preliminary data.</text>
</comment>
<dbReference type="Proteomes" id="UP000318405">
    <property type="component" value="Unassembled WGS sequence"/>
</dbReference>
<dbReference type="InterPro" id="IPR003462">
    <property type="entry name" value="ODC_Mu_crystall"/>
</dbReference>
<sequence>MIVFDAARTRAALGFETLIPALRRAFAEGADVPLRHTHTVGANGGQGTVLIMPAWNAAGYLGIKTVNIYPDNARRGLPGLHSTYALYDAATGVPLAYVDGDEVTSRRTAAASALAADYLARADAQELLIVGSGRVAAMLAPAYGAVRALRRVRVWSRRAASAARLADSLAAQGWEAQPVTDLEAAVRRAHIVSCATLSEAPLVQGDWLAPGTHLDLIGSFKPSMIEADPGCFAGSAVYVDTDEALAKAGDLLAAQAAGTLCAQDVRGRLDALCRGTARGREDADTVTVFKSVGSALEDLAAAQLVYETGLAQAT</sequence>
<evidence type="ECO:0000256" key="1">
    <source>
        <dbReference type="ARBA" id="ARBA00008903"/>
    </source>
</evidence>
<dbReference type="RefSeq" id="WP_143948648.1">
    <property type="nucleotide sequence ID" value="NZ_BAABMB010000006.1"/>
</dbReference>
<dbReference type="InterPro" id="IPR036291">
    <property type="entry name" value="NAD(P)-bd_dom_sf"/>
</dbReference>
<protein>
    <submittedName>
        <fullName evidence="2">Ornithine cyclodeaminase family protein</fullName>
    </submittedName>
</protein>
<dbReference type="FunFam" id="3.40.50.720:FF:000311">
    <property type="entry name" value="Ornithine cyclodeaminase"/>
    <property type="match status" value="1"/>
</dbReference>
<organism evidence="2 3">
    <name type="scientific">Verticiella sediminum</name>
    <dbReference type="NCBI Taxonomy" id="1247510"/>
    <lineage>
        <taxon>Bacteria</taxon>
        <taxon>Pseudomonadati</taxon>
        <taxon>Pseudomonadota</taxon>
        <taxon>Betaproteobacteria</taxon>
        <taxon>Burkholderiales</taxon>
        <taxon>Alcaligenaceae</taxon>
        <taxon>Verticiella</taxon>
    </lineage>
</organism>
<dbReference type="SUPFAM" id="SSF51735">
    <property type="entry name" value="NAD(P)-binding Rossmann-fold domains"/>
    <property type="match status" value="1"/>
</dbReference>
<dbReference type="NCBIfam" id="NF004793">
    <property type="entry name" value="PRK06141.1"/>
    <property type="match status" value="1"/>
</dbReference>